<dbReference type="OrthoDB" id="7190642at2"/>
<feature type="compositionally biased region" description="Polar residues" evidence="1">
    <location>
        <begin position="45"/>
        <end position="56"/>
    </location>
</feature>
<protein>
    <recommendedName>
        <fullName evidence="4">Lipoprotein</fullName>
    </recommendedName>
</protein>
<dbReference type="EMBL" id="MSDO01000002">
    <property type="protein sequence ID" value="OLO05864.1"/>
    <property type="molecule type" value="Genomic_DNA"/>
</dbReference>
<name>A0A1Q8SWS5_9GAMM</name>
<dbReference type="Proteomes" id="UP000186878">
    <property type="component" value="Unassembled WGS sequence"/>
</dbReference>
<reference evidence="2 3" key="1">
    <citation type="submission" date="2016-12" db="EMBL/GenBank/DDBJ databases">
        <title>Draft genome sequences of strains Salinicola socius SMB35, Salinicola sp. MH3R3-1 and Chromohalobacter sp. SMB17 from the Verkhnekamsk potash mining region of Russia.</title>
        <authorList>
            <person name="Mavrodi D.V."/>
            <person name="Olsson B.E."/>
            <person name="Korsakova E.S."/>
            <person name="Pyankova A."/>
            <person name="Mavrodi O.V."/>
            <person name="Plotnikova E.G."/>
        </authorList>
    </citation>
    <scope>NUCLEOTIDE SEQUENCE [LARGE SCALE GENOMIC DNA]</scope>
    <source>
        <strain evidence="2 3">SMB35</strain>
    </source>
</reference>
<evidence type="ECO:0008006" key="4">
    <source>
        <dbReference type="Google" id="ProtNLM"/>
    </source>
</evidence>
<keyword evidence="3" id="KW-1185">Reference proteome</keyword>
<feature type="region of interest" description="Disordered" evidence="1">
    <location>
        <begin position="27"/>
        <end position="79"/>
    </location>
</feature>
<comment type="caution">
    <text evidence="2">The sequence shown here is derived from an EMBL/GenBank/DDBJ whole genome shotgun (WGS) entry which is preliminary data.</text>
</comment>
<dbReference type="PROSITE" id="PS51257">
    <property type="entry name" value="PROKAR_LIPOPROTEIN"/>
    <property type="match status" value="1"/>
</dbReference>
<dbReference type="RefSeq" id="WP_075568606.1">
    <property type="nucleotide sequence ID" value="NZ_MSDO01000002.1"/>
</dbReference>
<evidence type="ECO:0000313" key="2">
    <source>
        <dbReference type="EMBL" id="OLO05864.1"/>
    </source>
</evidence>
<sequence>MEFTQGKRYRAGIVAASLLTLMLAGCSDSSSDKDDAASGQASSAEQPTAQEPTRQDQTTDEPTPGIGGGTRGGDGSTITLDALTASDIGEANLPGELGCQFSTAQASPLLVAKGNVDSSSAAQGVVKVSGYVERVSAPGGFDGMTGNPTFEGKGKTLRIEVTGEPSGGGESPARPATLTYDRADGAQRTLEGEWQCGP</sequence>
<organism evidence="2 3">
    <name type="scientific">Salinicola socius</name>
    <dbReference type="NCBI Taxonomy" id="404433"/>
    <lineage>
        <taxon>Bacteria</taxon>
        <taxon>Pseudomonadati</taxon>
        <taxon>Pseudomonadota</taxon>
        <taxon>Gammaproteobacteria</taxon>
        <taxon>Oceanospirillales</taxon>
        <taxon>Halomonadaceae</taxon>
        <taxon>Salinicola</taxon>
    </lineage>
</organism>
<dbReference type="STRING" id="404433.BTW07_02705"/>
<accession>A0A1Q8SWS5</accession>
<evidence type="ECO:0000256" key="1">
    <source>
        <dbReference type="SAM" id="MobiDB-lite"/>
    </source>
</evidence>
<gene>
    <name evidence="2" type="ORF">BTW07_02705</name>
</gene>
<dbReference type="AlphaFoldDB" id="A0A1Q8SWS5"/>
<proteinExistence type="predicted"/>
<evidence type="ECO:0000313" key="3">
    <source>
        <dbReference type="Proteomes" id="UP000186878"/>
    </source>
</evidence>
<feature type="compositionally biased region" description="Gly residues" evidence="1">
    <location>
        <begin position="65"/>
        <end position="75"/>
    </location>
</feature>